<accession>A0A963YR78</accession>
<keyword evidence="1" id="KW-0732">Signal</keyword>
<dbReference type="InterPro" id="IPR023614">
    <property type="entry name" value="Porin_dom_sf"/>
</dbReference>
<feature type="signal peptide" evidence="1">
    <location>
        <begin position="1"/>
        <end position="24"/>
    </location>
</feature>
<dbReference type="Gene3D" id="2.40.160.10">
    <property type="entry name" value="Porin"/>
    <property type="match status" value="1"/>
</dbReference>
<comment type="caution">
    <text evidence="3">The sequence shown here is derived from an EMBL/GenBank/DDBJ whole genome shotgun (WGS) entry which is preliminary data.</text>
</comment>
<keyword evidence="4" id="KW-1185">Reference proteome</keyword>
<dbReference type="Pfam" id="PF13609">
    <property type="entry name" value="Porin_4"/>
    <property type="match status" value="1"/>
</dbReference>
<reference evidence="3" key="2">
    <citation type="submission" date="2021-01" db="EMBL/GenBank/DDBJ databases">
        <authorList>
            <person name="Mieszkin S."/>
            <person name="Pouder E."/>
            <person name="Alain K."/>
        </authorList>
    </citation>
    <scope>NUCLEOTIDE SEQUENCE</scope>
    <source>
        <strain evidence="3">HW T2.11</strain>
    </source>
</reference>
<dbReference type="RefSeq" id="WP_227321159.1">
    <property type="nucleotide sequence ID" value="NZ_JAESVB010000003.1"/>
</dbReference>
<dbReference type="AlphaFoldDB" id="A0A963YR78"/>
<name>A0A963YR78_9PROT</name>
<dbReference type="Proteomes" id="UP000708298">
    <property type="component" value="Unassembled WGS sequence"/>
</dbReference>
<evidence type="ECO:0000313" key="3">
    <source>
        <dbReference type="EMBL" id="MCB8875515.1"/>
    </source>
</evidence>
<protein>
    <recommendedName>
        <fullName evidence="2">Porin domain-containing protein</fullName>
    </recommendedName>
</protein>
<feature type="domain" description="Porin" evidence="2">
    <location>
        <begin position="15"/>
        <end position="376"/>
    </location>
</feature>
<proteinExistence type="predicted"/>
<evidence type="ECO:0000313" key="4">
    <source>
        <dbReference type="Proteomes" id="UP000708298"/>
    </source>
</evidence>
<gene>
    <name evidence="3" type="ORF">ASILVAE211_10010</name>
</gene>
<evidence type="ECO:0000259" key="2">
    <source>
        <dbReference type="Pfam" id="PF13609"/>
    </source>
</evidence>
<reference evidence="3" key="1">
    <citation type="journal article" date="2021" name="Microorganisms">
        <title>Acidisoma silvae sp. nov. and Acidisomacellulosilytica sp. nov., Two Acidophilic Bacteria Isolated from Decaying Wood, Hydrolyzing Cellulose and Producing Poly-3-hydroxybutyrate.</title>
        <authorList>
            <person name="Mieszkin S."/>
            <person name="Pouder E."/>
            <person name="Uroz S."/>
            <person name="Simon-Colin C."/>
            <person name="Alain K."/>
        </authorList>
    </citation>
    <scope>NUCLEOTIDE SEQUENCE</scope>
    <source>
        <strain evidence="3">HW T2.11</strain>
    </source>
</reference>
<organism evidence="3 4">
    <name type="scientific">Acidisoma silvae</name>
    <dbReference type="NCBI Taxonomy" id="2802396"/>
    <lineage>
        <taxon>Bacteria</taxon>
        <taxon>Pseudomonadati</taxon>
        <taxon>Pseudomonadota</taxon>
        <taxon>Alphaproteobacteria</taxon>
        <taxon>Acetobacterales</taxon>
        <taxon>Acidocellaceae</taxon>
        <taxon>Acidisoma</taxon>
    </lineage>
</organism>
<dbReference type="EMBL" id="JAESVB010000003">
    <property type="protein sequence ID" value="MCB8875515.1"/>
    <property type="molecule type" value="Genomic_DNA"/>
</dbReference>
<dbReference type="InterPro" id="IPR033900">
    <property type="entry name" value="Gram_neg_porin_domain"/>
</dbReference>
<feature type="chain" id="PRO_5036913355" description="Porin domain-containing protein" evidence="1">
    <location>
        <begin position="25"/>
        <end position="411"/>
    </location>
</feature>
<evidence type="ECO:0000256" key="1">
    <source>
        <dbReference type="SAM" id="SignalP"/>
    </source>
</evidence>
<sequence>MRKLLLATVATMGASLGLAAVAQAQTAAPGSVTVRLNGRVNWYAGVEGSTLDNNTSTGVKTSTTSFLGYLRLFPGFDGVAANGLHYGAAAELRINGGASAGAETLFVHQAYGYLGLPQLGQVSFGQENGPVVLFETGTFEGFNDGGWWGDLPAIIPGNAQVVYPFVDNGGLSQETNKIVYLSPTFAGFQFAVGFEPNHNAENYSPAVVSTPNTIQGGQPKNLIDVGGQYTQTFGPVGIQIGADYLNAGQVASTSSVPTVGYKNLSIFSGGATATVAGFTVGGNVVYGAYNQVSGYSFQLEPDGGNAAIGTLFGLQYTAGPLTVGGSVFRFQTTGDLVSNGSGGYGLSAGQQVNNGLALGGTYTLVPGVNLFLDYDYGWRYQGGYDFAAGDAGTDNNRVQSQLFGVGTQIQW</sequence>
<dbReference type="SUPFAM" id="SSF56935">
    <property type="entry name" value="Porins"/>
    <property type="match status" value="1"/>
</dbReference>